<protein>
    <submittedName>
        <fullName evidence="6">Unannotated protein</fullName>
    </submittedName>
</protein>
<dbReference type="InterPro" id="IPR017150">
    <property type="entry name" value="Pept_M20_glutamate_carboxypep"/>
</dbReference>
<dbReference type="PANTHER" id="PTHR43808:SF9">
    <property type="entry name" value="BLL0789 PROTEIN"/>
    <property type="match status" value="1"/>
</dbReference>
<dbReference type="EMBL" id="CAEZUL010000027">
    <property type="protein sequence ID" value="CAB4594991.1"/>
    <property type="molecule type" value="Genomic_DNA"/>
</dbReference>
<dbReference type="GO" id="GO:0016787">
    <property type="term" value="F:hydrolase activity"/>
    <property type="evidence" value="ECO:0007669"/>
    <property type="project" value="UniProtKB-KW"/>
</dbReference>
<keyword evidence="4" id="KW-0862">Zinc</keyword>
<dbReference type="AlphaFoldDB" id="A0A6J6G1V4"/>
<dbReference type="InterPro" id="IPR036264">
    <property type="entry name" value="Bact_exopeptidase_dim_dom"/>
</dbReference>
<dbReference type="PROSITE" id="PS00758">
    <property type="entry name" value="ARGE_DAPE_CPG2_1"/>
    <property type="match status" value="1"/>
</dbReference>
<dbReference type="Gene3D" id="3.30.70.360">
    <property type="match status" value="1"/>
</dbReference>
<dbReference type="InterPro" id="IPR011650">
    <property type="entry name" value="Peptidase_M20_dimer"/>
</dbReference>
<accession>A0A6J6G1V4</accession>
<keyword evidence="2" id="KW-0479">Metal-binding</keyword>
<sequence>MSSATSFPLDAMIADLDALVSTESPSRDIDRLQANAQVISSLMERMLGSAPTLIDSPVGPHIHWRGGNDPKVLILGHHDTVHPVGTLERLPFAVTDGIATGPGVFDMKAGIVQAIYAVASLPDSSHVEILLSSDEEIGSHASRALLEERAIACGSVLVLEPSADGGALKIGRKGTGTITLSIEGRASHAGLEPEKGINSLVELAQLIPQIVAIADESMGTTVTPTLCSAGTADNVVPALTTCAVDVRVAVPSEKPRVEAAFAALRLQHPEARLVISGQIGRPPMHESAAVELFPIAEAVARALGVNDLDGVVVGGGSDGNFTAAVGVHTLDGLGAVGGGAHGDTEHVVVATMPQRAALLAGVCQELSSMAKRPPLGNVPAPR</sequence>
<dbReference type="Pfam" id="PF01546">
    <property type="entry name" value="Peptidase_M20"/>
    <property type="match status" value="1"/>
</dbReference>
<dbReference type="PIRSF" id="PIRSF037238">
    <property type="entry name" value="Carboxypeptidase_G2"/>
    <property type="match status" value="1"/>
</dbReference>
<dbReference type="SUPFAM" id="SSF53187">
    <property type="entry name" value="Zn-dependent exopeptidases"/>
    <property type="match status" value="1"/>
</dbReference>
<organism evidence="6">
    <name type="scientific">freshwater metagenome</name>
    <dbReference type="NCBI Taxonomy" id="449393"/>
    <lineage>
        <taxon>unclassified sequences</taxon>
        <taxon>metagenomes</taxon>
        <taxon>ecological metagenomes</taxon>
    </lineage>
</organism>
<dbReference type="Pfam" id="PF07687">
    <property type="entry name" value="M20_dimer"/>
    <property type="match status" value="1"/>
</dbReference>
<dbReference type="InterPro" id="IPR050072">
    <property type="entry name" value="Peptidase_M20A"/>
</dbReference>
<reference evidence="6" key="1">
    <citation type="submission" date="2020-05" db="EMBL/GenBank/DDBJ databases">
        <authorList>
            <person name="Chiriac C."/>
            <person name="Salcher M."/>
            <person name="Ghai R."/>
            <person name="Kavagutti S V."/>
        </authorList>
    </citation>
    <scope>NUCLEOTIDE SEQUENCE</scope>
</reference>
<evidence type="ECO:0000256" key="1">
    <source>
        <dbReference type="ARBA" id="ARBA00001947"/>
    </source>
</evidence>
<evidence type="ECO:0000256" key="4">
    <source>
        <dbReference type="ARBA" id="ARBA00022833"/>
    </source>
</evidence>
<comment type="cofactor">
    <cofactor evidence="1">
        <name>Zn(2+)</name>
        <dbReference type="ChEBI" id="CHEBI:29105"/>
    </cofactor>
</comment>
<dbReference type="Gene3D" id="3.40.630.10">
    <property type="entry name" value="Zn peptidases"/>
    <property type="match status" value="1"/>
</dbReference>
<evidence type="ECO:0000256" key="2">
    <source>
        <dbReference type="ARBA" id="ARBA00022723"/>
    </source>
</evidence>
<dbReference type="SUPFAM" id="SSF55031">
    <property type="entry name" value="Bacterial exopeptidase dimerisation domain"/>
    <property type="match status" value="1"/>
</dbReference>
<dbReference type="PANTHER" id="PTHR43808">
    <property type="entry name" value="ACETYLORNITHINE DEACETYLASE"/>
    <property type="match status" value="1"/>
</dbReference>
<evidence type="ECO:0000256" key="3">
    <source>
        <dbReference type="ARBA" id="ARBA00022801"/>
    </source>
</evidence>
<evidence type="ECO:0000313" key="6">
    <source>
        <dbReference type="EMBL" id="CAB4594991.1"/>
    </source>
</evidence>
<name>A0A6J6G1V4_9ZZZZ</name>
<gene>
    <name evidence="6" type="ORF">UFOPK1808_00383</name>
</gene>
<proteinExistence type="predicted"/>
<dbReference type="GO" id="GO:0046872">
    <property type="term" value="F:metal ion binding"/>
    <property type="evidence" value="ECO:0007669"/>
    <property type="project" value="UniProtKB-KW"/>
</dbReference>
<dbReference type="InterPro" id="IPR002933">
    <property type="entry name" value="Peptidase_M20"/>
</dbReference>
<dbReference type="InterPro" id="IPR001261">
    <property type="entry name" value="ArgE/DapE_CS"/>
</dbReference>
<keyword evidence="3" id="KW-0378">Hydrolase</keyword>
<feature type="domain" description="Peptidase M20 dimerisation" evidence="5">
    <location>
        <begin position="170"/>
        <end position="264"/>
    </location>
</feature>
<evidence type="ECO:0000259" key="5">
    <source>
        <dbReference type="Pfam" id="PF07687"/>
    </source>
</evidence>